<dbReference type="Pfam" id="PF04536">
    <property type="entry name" value="TPM_phosphatase"/>
    <property type="match status" value="1"/>
</dbReference>
<dbReference type="PANTHER" id="PTHR30373">
    <property type="entry name" value="UPF0603 PROTEIN YGCG"/>
    <property type="match status" value="1"/>
</dbReference>
<gene>
    <name evidence="5" type="ORF">HCU67_06585</name>
</gene>
<comment type="caution">
    <text evidence="5">The sequence shown here is derived from an EMBL/GenBank/DDBJ whole genome shotgun (WGS) entry which is preliminary data.</text>
</comment>
<feature type="transmembrane region" description="Helical" evidence="2">
    <location>
        <begin position="219"/>
        <end position="252"/>
    </location>
</feature>
<keyword evidence="6" id="KW-1185">Reference proteome</keyword>
<dbReference type="InterPro" id="IPR007621">
    <property type="entry name" value="TPM_dom"/>
</dbReference>
<feature type="compositionally biased region" description="Gly residues" evidence="1">
    <location>
        <begin position="323"/>
        <end position="346"/>
    </location>
</feature>
<sequence length="346" mass="38329">MRVWLFRLFLFLLALNYGHSQSNSHQLTEIVTDQAGIFSASDLVQLQEKLTLFEQETTNQIVVLTVVALNGETIEQYALNVFNNNELGQKGKDNGVLILFAQQEREVRIEVGYGLEPYITDAVASRIIRETMIPRFKEERYFEGISAATDQIINFLDDPDALEEFKQETAQEEKLPIWVYLFLGAFFLIFVTAGGFYFYQTNKSFIKVLKDIFSGRLGVFPGTFILFFTGLSVLISIPFIIAPILIALVFFADFEPNVDSLLDNPYLILIPVLFYVFITSVIAIFKLKSGDEPLKFSAFKSDKSYFSKSYSSSGSSSGFSSSFGGGSSSFSGGGGSSGGGGASGSW</sequence>
<evidence type="ECO:0000313" key="5">
    <source>
        <dbReference type="EMBL" id="NKI31607.1"/>
    </source>
</evidence>
<evidence type="ECO:0000256" key="2">
    <source>
        <dbReference type="SAM" id="Phobius"/>
    </source>
</evidence>
<dbReference type="RefSeq" id="WP_168552076.1">
    <property type="nucleotide sequence ID" value="NZ_JAAWWL010000001.1"/>
</dbReference>
<keyword evidence="3" id="KW-0732">Signal</keyword>
<dbReference type="Proteomes" id="UP000718451">
    <property type="component" value="Unassembled WGS sequence"/>
</dbReference>
<feature type="transmembrane region" description="Helical" evidence="2">
    <location>
        <begin position="177"/>
        <end position="199"/>
    </location>
</feature>
<feature type="domain" description="TPM" evidence="4">
    <location>
        <begin position="31"/>
        <end position="154"/>
    </location>
</feature>
<proteinExistence type="predicted"/>
<feature type="transmembrane region" description="Helical" evidence="2">
    <location>
        <begin position="264"/>
        <end position="285"/>
    </location>
</feature>
<dbReference type="Gene3D" id="3.10.310.50">
    <property type="match status" value="1"/>
</dbReference>
<feature type="signal peptide" evidence="3">
    <location>
        <begin position="1"/>
        <end position="22"/>
    </location>
</feature>
<keyword evidence="2" id="KW-1133">Transmembrane helix</keyword>
<keyword evidence="2" id="KW-0472">Membrane</keyword>
<dbReference type="PANTHER" id="PTHR30373:SF2">
    <property type="entry name" value="UPF0603 PROTEIN YGCG"/>
    <property type="match status" value="1"/>
</dbReference>
<protein>
    <submittedName>
        <fullName evidence="5">TPM domain-containing protein</fullName>
    </submittedName>
</protein>
<evidence type="ECO:0000256" key="3">
    <source>
        <dbReference type="SAM" id="SignalP"/>
    </source>
</evidence>
<reference evidence="5 6" key="1">
    <citation type="submission" date="2020-04" db="EMBL/GenBank/DDBJ databases">
        <authorList>
            <person name="Yoon J."/>
        </authorList>
    </citation>
    <scope>NUCLEOTIDE SEQUENCE [LARGE SCALE GENOMIC DNA]</scope>
    <source>
        <strain evidence="5 6">DJ-13</strain>
    </source>
</reference>
<organism evidence="5 6">
    <name type="scientific">Croceivirga thetidis</name>
    <dbReference type="NCBI Taxonomy" id="2721623"/>
    <lineage>
        <taxon>Bacteria</taxon>
        <taxon>Pseudomonadati</taxon>
        <taxon>Bacteroidota</taxon>
        <taxon>Flavobacteriia</taxon>
        <taxon>Flavobacteriales</taxon>
        <taxon>Flavobacteriaceae</taxon>
        <taxon>Croceivirga</taxon>
    </lineage>
</organism>
<feature type="region of interest" description="Disordered" evidence="1">
    <location>
        <begin position="305"/>
        <end position="346"/>
    </location>
</feature>
<keyword evidence="2" id="KW-0812">Transmembrane</keyword>
<name>A0ABX1GNV2_9FLAO</name>
<evidence type="ECO:0000259" key="4">
    <source>
        <dbReference type="Pfam" id="PF04536"/>
    </source>
</evidence>
<accession>A0ABX1GNV2</accession>
<dbReference type="EMBL" id="JAAWWL010000001">
    <property type="protein sequence ID" value="NKI31607.1"/>
    <property type="molecule type" value="Genomic_DNA"/>
</dbReference>
<evidence type="ECO:0000313" key="6">
    <source>
        <dbReference type="Proteomes" id="UP000718451"/>
    </source>
</evidence>
<feature type="chain" id="PRO_5045735751" evidence="3">
    <location>
        <begin position="23"/>
        <end position="346"/>
    </location>
</feature>
<evidence type="ECO:0000256" key="1">
    <source>
        <dbReference type="SAM" id="MobiDB-lite"/>
    </source>
</evidence>
<feature type="compositionally biased region" description="Low complexity" evidence="1">
    <location>
        <begin position="306"/>
        <end position="322"/>
    </location>
</feature>